<dbReference type="PANTHER" id="PTHR43472">
    <property type="entry name" value="PHOSPHORIBOSYLAMINE--GLYCINE LIGASE"/>
    <property type="match status" value="1"/>
</dbReference>
<reference evidence="2 3" key="1">
    <citation type="submission" date="2015-09" db="EMBL/GenBank/DDBJ databases">
        <title>Draft genome sequence of Kouleothrix aurantiaca JCM 19913.</title>
        <authorList>
            <person name="Hemp J."/>
        </authorList>
    </citation>
    <scope>NUCLEOTIDE SEQUENCE [LARGE SCALE GENOMIC DNA]</scope>
    <source>
        <strain evidence="2 3">COM-B</strain>
    </source>
</reference>
<evidence type="ECO:0000313" key="3">
    <source>
        <dbReference type="Proteomes" id="UP000050509"/>
    </source>
</evidence>
<dbReference type="AlphaFoldDB" id="A0A0P9H2G9"/>
<evidence type="ECO:0000259" key="1">
    <source>
        <dbReference type="Pfam" id="PF02844"/>
    </source>
</evidence>
<feature type="non-terminal residue" evidence="2">
    <location>
        <position position="72"/>
    </location>
</feature>
<dbReference type="GO" id="GO:0009113">
    <property type="term" value="P:purine nucleobase biosynthetic process"/>
    <property type="evidence" value="ECO:0007669"/>
    <property type="project" value="InterPro"/>
</dbReference>
<dbReference type="EMBL" id="LJCR01002817">
    <property type="protein sequence ID" value="KPV48241.1"/>
    <property type="molecule type" value="Genomic_DNA"/>
</dbReference>
<dbReference type="InterPro" id="IPR016185">
    <property type="entry name" value="PreATP-grasp_dom_sf"/>
</dbReference>
<protein>
    <recommendedName>
        <fullName evidence="1">Phosphoribosylglycinamide synthetase N-terminal domain-containing protein</fullName>
    </recommendedName>
</protein>
<proteinExistence type="predicted"/>
<sequence length="72" mass="7272">MKILLLGDDGRAHALAWKLFNSPLVSGLTCAPGKGGTGALVPSTELALADAAAVARWAFDEGIDVIVPAGTI</sequence>
<dbReference type="Proteomes" id="UP000050509">
    <property type="component" value="Unassembled WGS sequence"/>
</dbReference>
<accession>A0A0P9H2G9</accession>
<dbReference type="InterPro" id="IPR020562">
    <property type="entry name" value="PRibGlycinamide_synth_N"/>
</dbReference>
<dbReference type="GO" id="GO:0004637">
    <property type="term" value="F:phosphoribosylamine-glycine ligase activity"/>
    <property type="evidence" value="ECO:0007669"/>
    <property type="project" value="InterPro"/>
</dbReference>
<name>A0A0P9H2G9_9CHLR</name>
<dbReference type="SUPFAM" id="SSF52440">
    <property type="entry name" value="PreATP-grasp domain"/>
    <property type="match status" value="1"/>
</dbReference>
<dbReference type="PANTHER" id="PTHR43472:SF1">
    <property type="entry name" value="PHOSPHORIBOSYLAMINE--GLYCINE LIGASE, CHLOROPLASTIC"/>
    <property type="match status" value="1"/>
</dbReference>
<organism evidence="2 3">
    <name type="scientific">Kouleothrix aurantiaca</name>
    <dbReference type="NCBI Taxonomy" id="186479"/>
    <lineage>
        <taxon>Bacteria</taxon>
        <taxon>Bacillati</taxon>
        <taxon>Chloroflexota</taxon>
        <taxon>Chloroflexia</taxon>
        <taxon>Chloroflexales</taxon>
        <taxon>Roseiflexineae</taxon>
        <taxon>Roseiflexaceae</taxon>
        <taxon>Kouleothrix</taxon>
    </lineage>
</organism>
<keyword evidence="3" id="KW-1185">Reference proteome</keyword>
<gene>
    <name evidence="2" type="ORF">SE17_39135</name>
</gene>
<evidence type="ECO:0000313" key="2">
    <source>
        <dbReference type="EMBL" id="KPV48241.1"/>
    </source>
</evidence>
<dbReference type="InterPro" id="IPR000115">
    <property type="entry name" value="PRibGlycinamide_synth"/>
</dbReference>
<dbReference type="Gene3D" id="3.40.50.20">
    <property type="match status" value="1"/>
</dbReference>
<dbReference type="Pfam" id="PF02844">
    <property type="entry name" value="GARS_N"/>
    <property type="match status" value="1"/>
</dbReference>
<comment type="caution">
    <text evidence="2">The sequence shown here is derived from an EMBL/GenBank/DDBJ whole genome shotgun (WGS) entry which is preliminary data.</text>
</comment>
<feature type="domain" description="Phosphoribosylglycinamide synthetase N-terminal" evidence="1">
    <location>
        <begin position="1"/>
        <end position="68"/>
    </location>
</feature>